<keyword evidence="4" id="KW-1185">Reference proteome</keyword>
<feature type="transmembrane region" description="Helical" evidence="1">
    <location>
        <begin position="7"/>
        <end position="23"/>
    </location>
</feature>
<organism evidence="3 4">
    <name type="scientific">Clostridium frigoris</name>
    <dbReference type="NCBI Taxonomy" id="205327"/>
    <lineage>
        <taxon>Bacteria</taxon>
        <taxon>Bacillati</taxon>
        <taxon>Bacillota</taxon>
        <taxon>Clostridia</taxon>
        <taxon>Eubacteriales</taxon>
        <taxon>Clostridiaceae</taxon>
        <taxon>Clostridium</taxon>
    </lineage>
</organism>
<keyword evidence="1" id="KW-1133">Transmembrane helix</keyword>
<feature type="transmembrane region" description="Helical" evidence="1">
    <location>
        <begin position="35"/>
        <end position="59"/>
    </location>
</feature>
<keyword evidence="1" id="KW-0472">Membrane</keyword>
<name>A0ABS6BYA7_9CLOT</name>
<feature type="transmembrane region" description="Helical" evidence="1">
    <location>
        <begin position="121"/>
        <end position="141"/>
    </location>
</feature>
<comment type="caution">
    <text evidence="3">The sequence shown here is derived from an EMBL/GenBank/DDBJ whole genome shotgun (WGS) entry which is preliminary data.</text>
</comment>
<dbReference type="Proteomes" id="UP000776252">
    <property type="component" value="Unassembled WGS sequence"/>
</dbReference>
<dbReference type="InterPro" id="IPR016747">
    <property type="entry name" value="Phosphotransbutyrylase"/>
</dbReference>
<gene>
    <name evidence="3" type="ORF">KPL37_17880</name>
</gene>
<dbReference type="RefSeq" id="WP_216151444.1">
    <property type="nucleotide sequence ID" value="NZ_JAHLDV010000075.1"/>
</dbReference>
<dbReference type="Pfam" id="PF04892">
    <property type="entry name" value="VanZ"/>
    <property type="match status" value="1"/>
</dbReference>
<evidence type="ECO:0000259" key="2">
    <source>
        <dbReference type="Pfam" id="PF04892"/>
    </source>
</evidence>
<evidence type="ECO:0000313" key="4">
    <source>
        <dbReference type="Proteomes" id="UP000776252"/>
    </source>
</evidence>
<sequence length="156" mass="18036">MQKKNLNWIFVIGWMMVIFMFSSQVGEVSNENNKFVIYIFNLLGLNLNNIFGTLSDFIVRKASHFTEYFILYMLIYRAINKSKKLDIKFFIGTILVVFLYACSDEFHQAFVPGRGPAFRDVMVDTCGGLTAFLFMYIRVTLKHTPASSNKVLTKLK</sequence>
<protein>
    <submittedName>
        <fullName evidence="3">VanZ family protein</fullName>
    </submittedName>
</protein>
<accession>A0ABS6BYA7</accession>
<keyword evidence="1" id="KW-0812">Transmembrane</keyword>
<evidence type="ECO:0000313" key="3">
    <source>
        <dbReference type="EMBL" id="MBU3161578.1"/>
    </source>
</evidence>
<feature type="transmembrane region" description="Helical" evidence="1">
    <location>
        <begin position="85"/>
        <end position="101"/>
    </location>
</feature>
<reference evidence="3 4" key="1">
    <citation type="submission" date="2021-06" db="EMBL/GenBank/DDBJ databases">
        <title>Clostridia strains as spoilage organisms.</title>
        <authorList>
            <person name="Wambui J."/>
            <person name="Stephan R."/>
            <person name="Stevens M.J.A."/>
        </authorList>
    </citation>
    <scope>NUCLEOTIDE SEQUENCE [LARGE SCALE GENOMIC DNA]</scope>
    <source>
        <strain evidence="3 4">DSM 14204</strain>
    </source>
</reference>
<dbReference type="PIRSF" id="PIRSF019083">
    <property type="entry name" value="UCP019083_VanZ"/>
    <property type="match status" value="1"/>
</dbReference>
<dbReference type="InterPro" id="IPR006976">
    <property type="entry name" value="VanZ-like"/>
</dbReference>
<evidence type="ECO:0000256" key="1">
    <source>
        <dbReference type="SAM" id="Phobius"/>
    </source>
</evidence>
<dbReference type="EMBL" id="JAHLDV010000075">
    <property type="protein sequence ID" value="MBU3161578.1"/>
    <property type="molecule type" value="Genomic_DNA"/>
</dbReference>
<feature type="domain" description="VanZ-like" evidence="2">
    <location>
        <begin position="8"/>
        <end position="137"/>
    </location>
</feature>
<proteinExistence type="predicted"/>
<dbReference type="NCBIfam" id="NF037970">
    <property type="entry name" value="vanZ_1"/>
    <property type="match status" value="1"/>
</dbReference>